<dbReference type="EMBL" id="RBUF01000327">
    <property type="protein sequence ID" value="RMU73418.1"/>
    <property type="molecule type" value="Genomic_DNA"/>
</dbReference>
<comment type="caution">
    <text evidence="6">The sequence shown here is derived from an EMBL/GenBank/DDBJ whole genome shotgun (WGS) entry which is preliminary data.</text>
</comment>
<evidence type="ECO:0000256" key="2">
    <source>
        <dbReference type="ARBA" id="ARBA00022679"/>
    </source>
</evidence>
<feature type="domain" description="Deacetylase sirtuin-type" evidence="5">
    <location>
        <begin position="1"/>
        <end position="167"/>
    </location>
</feature>
<keyword evidence="4" id="KW-0862">Zinc</keyword>
<feature type="binding site" evidence="4">
    <location>
        <position position="69"/>
    </location>
    <ligand>
        <name>Zn(2+)</name>
        <dbReference type="ChEBI" id="CHEBI:29105"/>
    </ligand>
</feature>
<reference evidence="6 7" key="1">
    <citation type="submission" date="2018-08" db="EMBL/GenBank/DDBJ databases">
        <title>Recombination of ecologically and evolutionarily significant loci maintains genetic cohesion in the Pseudomonas syringae species complex.</title>
        <authorList>
            <person name="Dillon M."/>
            <person name="Thakur S."/>
            <person name="Almeida R.N.D."/>
            <person name="Weir B.S."/>
            <person name="Guttman D.S."/>
        </authorList>
    </citation>
    <scope>NUCLEOTIDE SEQUENCE [LARGE SCALE GENOMIC DNA]</scope>
    <source>
        <strain evidence="6 7">ICMP 11935</strain>
    </source>
</reference>
<evidence type="ECO:0000313" key="7">
    <source>
        <dbReference type="Proteomes" id="UP000274315"/>
    </source>
</evidence>
<dbReference type="PANTHER" id="PTHR11085">
    <property type="entry name" value="NAD-DEPENDENT PROTEIN DEACYLASE SIRTUIN-5, MITOCHONDRIAL-RELATED"/>
    <property type="match status" value="1"/>
</dbReference>
<keyword evidence="4" id="KW-0479">Metal-binding</keyword>
<dbReference type="EC" id="2.3.1.286" evidence="1"/>
<dbReference type="PANTHER" id="PTHR11085:SF10">
    <property type="entry name" value="NAD-DEPENDENT PROTEIN DEACYLASE SIRTUIN-5, MITOCHONDRIAL-RELATED"/>
    <property type="match status" value="1"/>
</dbReference>
<evidence type="ECO:0000313" key="6">
    <source>
        <dbReference type="EMBL" id="RMU73418.1"/>
    </source>
</evidence>
<dbReference type="GO" id="GO:0017136">
    <property type="term" value="F:histone deacetylase activity, NAD-dependent"/>
    <property type="evidence" value="ECO:0007669"/>
    <property type="project" value="TreeGrafter"/>
</dbReference>
<feature type="binding site" evidence="4">
    <location>
        <position position="72"/>
    </location>
    <ligand>
        <name>Zn(2+)</name>
        <dbReference type="ChEBI" id="CHEBI:29105"/>
    </ligand>
</feature>
<dbReference type="AlphaFoldDB" id="A0A3M5WTL1"/>
<feature type="binding site" evidence="4">
    <location>
        <position position="42"/>
    </location>
    <ligand>
        <name>Zn(2+)</name>
        <dbReference type="ChEBI" id="CHEBI:29105"/>
    </ligand>
</feature>
<accession>A0A3M5WTL1</accession>
<gene>
    <name evidence="6" type="ORF">ALP24_102688</name>
</gene>
<evidence type="ECO:0000259" key="5">
    <source>
        <dbReference type="PROSITE" id="PS50305"/>
    </source>
</evidence>
<dbReference type="InterPro" id="IPR003000">
    <property type="entry name" value="Sirtuin"/>
</dbReference>
<dbReference type="Proteomes" id="UP000274315">
    <property type="component" value="Unassembled WGS sequence"/>
</dbReference>
<evidence type="ECO:0000256" key="1">
    <source>
        <dbReference type="ARBA" id="ARBA00012928"/>
    </source>
</evidence>
<protein>
    <recommendedName>
        <fullName evidence="1">protein acetyllysine N-acetyltransferase</fullName>
        <ecNumber evidence="1">2.3.1.286</ecNumber>
    </recommendedName>
</protein>
<dbReference type="Pfam" id="PF02146">
    <property type="entry name" value="SIR2"/>
    <property type="match status" value="1"/>
</dbReference>
<evidence type="ECO:0000256" key="3">
    <source>
        <dbReference type="ARBA" id="ARBA00023027"/>
    </source>
</evidence>
<keyword evidence="2" id="KW-0808">Transferase</keyword>
<dbReference type="SUPFAM" id="SSF52467">
    <property type="entry name" value="DHS-like NAD/FAD-binding domain"/>
    <property type="match status" value="1"/>
</dbReference>
<organism evidence="6 7">
    <name type="scientific">Pseudomonas syringae pv. aptata</name>
    <dbReference type="NCBI Taxonomy" id="83167"/>
    <lineage>
        <taxon>Bacteria</taxon>
        <taxon>Pseudomonadati</taxon>
        <taxon>Pseudomonadota</taxon>
        <taxon>Gammaproteobacteria</taxon>
        <taxon>Pseudomonadales</taxon>
        <taxon>Pseudomonadaceae</taxon>
        <taxon>Pseudomonas</taxon>
        <taxon>Pseudomonas syringae</taxon>
    </lineage>
</organism>
<dbReference type="InterPro" id="IPR029035">
    <property type="entry name" value="DHS-like_NAD/FAD-binding_dom"/>
</dbReference>
<dbReference type="GO" id="GO:0046872">
    <property type="term" value="F:metal ion binding"/>
    <property type="evidence" value="ECO:0007669"/>
    <property type="project" value="UniProtKB-KW"/>
</dbReference>
<name>A0A3M5WTL1_PSEAP</name>
<proteinExistence type="predicted"/>
<keyword evidence="3" id="KW-0520">NAD</keyword>
<dbReference type="PROSITE" id="PS50305">
    <property type="entry name" value="SIRTUIN"/>
    <property type="match status" value="1"/>
</dbReference>
<dbReference type="GO" id="GO:0070403">
    <property type="term" value="F:NAD+ binding"/>
    <property type="evidence" value="ECO:0007669"/>
    <property type="project" value="InterPro"/>
</dbReference>
<feature type="binding site" evidence="4">
    <location>
        <position position="45"/>
    </location>
    <ligand>
        <name>Zn(2+)</name>
        <dbReference type="ChEBI" id="CHEBI:29105"/>
    </ligand>
</feature>
<evidence type="ECO:0000256" key="4">
    <source>
        <dbReference type="PROSITE-ProRule" id="PRU00236"/>
    </source>
</evidence>
<feature type="active site" description="Proton acceptor" evidence="4">
    <location>
        <position position="34"/>
    </location>
</feature>
<dbReference type="InterPro" id="IPR050134">
    <property type="entry name" value="NAD-dep_sirtuin_deacylases"/>
</dbReference>
<sequence length="171" mass="18127">MSRLAKSGYNVCVITQNIDDLHERAGSMDVLHLHGSLSTPKCFACHRTAEIAPSQVTSLIGGEVEPPRCVRCNGKLRPGVVWYGEDLPSDVWKPAVALVKSCDVLISVGTSGIVTPAADIPRIALSYGATVIHVNTEDVSTGSENELMLIGKATGVFKKLCSLLPSGEQAL</sequence>
<dbReference type="Gene3D" id="3.40.50.1220">
    <property type="entry name" value="TPP-binding domain"/>
    <property type="match status" value="1"/>
</dbReference>
<dbReference type="InterPro" id="IPR026590">
    <property type="entry name" value="Ssirtuin_cat_dom"/>
</dbReference>